<organism evidence="1 2">
    <name type="scientific">Deferribacter autotrophicus</name>
    <dbReference type="NCBI Taxonomy" id="500465"/>
    <lineage>
        <taxon>Bacteria</taxon>
        <taxon>Pseudomonadati</taxon>
        <taxon>Deferribacterota</taxon>
        <taxon>Deferribacteres</taxon>
        <taxon>Deferribacterales</taxon>
        <taxon>Deferribacteraceae</taxon>
        <taxon>Deferribacter</taxon>
    </lineage>
</organism>
<dbReference type="GO" id="GO:1990351">
    <property type="term" value="C:transporter complex"/>
    <property type="evidence" value="ECO:0007669"/>
    <property type="project" value="TreeGrafter"/>
</dbReference>
<dbReference type="OrthoDB" id="9760225at2"/>
<dbReference type="GO" id="GO:0015920">
    <property type="term" value="P:lipopolysaccharide transport"/>
    <property type="evidence" value="ECO:0007669"/>
    <property type="project" value="InterPro"/>
</dbReference>
<sequence>MMNGFLRLLILSILLLNIILTPVFSKENVILEANKVTSIDKNTVVAEGDVILIYKAVLVTANKIIYRKDKNEIEAFDNITFKDDNNNYLTAQYLKLNLSTQKGIIKKAKGFYAPYHYFNASTIEKVGDKSFRLYEAEITACKEDNPDWSFKSKSAKIDYGEYFYSKSATANIKGFPMLYIPYFVWPIKEKRESGFLVPDIGVSSKTGFFITPKYFWNIDADKDATFGISYFQKKGLLYNLELRYQKTDSEKFYFYGEYIKDKDITFIDDERWRLFSNTDIYLVKNLELRINLDYVSDFQYISDFETLSLNKVIKENKDNKFKTDLRLIYHTTYSDISLVYKDDMQFTDIYDGYNKEHLYRKPQIIFEKNNLDIKFFKIDYYADFNNLKSTTITNKINDEFYSTSTKLKREHLKINIYKPINIKIGTFTPKYTQYYTRWHDANFKFSGKDDNENIFLKLKTDNNSVERFIYSFRLKFELNEIYKNYKTFKHSIYNSFEYIQTPFLDQSSIPSLIEDDKIYEENIYKYTMTHYFKSKNWNLKIEFNENYNVVKNDERFEPFNYKIEFNYKELLKIYKNTNYDFYEKEPFYNKDYIKLTYDKFFISTELIFNKNITYDENTSWTNSIGYTYKKLEMSISLKKSGYREKLKYLSNDSLTTNELIVTGVYNSDCWSLGLQYHKKLNTDISSDSISSKYDHIFYLLISLKGIGDTTREIYKR</sequence>
<dbReference type="HAMAP" id="MF_01411">
    <property type="entry name" value="LPS_assembly_LptD"/>
    <property type="match status" value="1"/>
</dbReference>
<dbReference type="InterPro" id="IPR050218">
    <property type="entry name" value="LptD"/>
</dbReference>
<dbReference type="InterPro" id="IPR020889">
    <property type="entry name" value="LipoPS_assembly_LptD"/>
</dbReference>
<dbReference type="RefSeq" id="WP_149266369.1">
    <property type="nucleotide sequence ID" value="NZ_VFJB01000005.1"/>
</dbReference>
<accession>A0A5A8F7V3</accession>
<proteinExistence type="inferred from homology"/>
<evidence type="ECO:0000313" key="1">
    <source>
        <dbReference type="EMBL" id="KAA0258048.1"/>
    </source>
</evidence>
<gene>
    <name evidence="1" type="ORF">FHQ18_06535</name>
</gene>
<reference evidence="1 2" key="1">
    <citation type="submission" date="2019-06" db="EMBL/GenBank/DDBJ databases">
        <title>Genomic insights into carbon and energy metabolism of Deferribacter autotrophicus revealed new metabolic traits in the phylum Deferribacteres.</title>
        <authorList>
            <person name="Slobodkin A.I."/>
            <person name="Slobodkina G.B."/>
            <person name="Allioux M."/>
            <person name="Alain K."/>
            <person name="Jebbar M."/>
            <person name="Shadrin V."/>
            <person name="Kublanov I.V."/>
            <person name="Toshchakov S.V."/>
            <person name="Bonch-Osmolovskaya E.A."/>
        </authorList>
    </citation>
    <scope>NUCLEOTIDE SEQUENCE [LARGE SCALE GENOMIC DNA]</scope>
    <source>
        <strain evidence="1 2">SL50</strain>
    </source>
</reference>
<protein>
    <submittedName>
        <fullName evidence="1">LPS-assembly protein LptD</fullName>
    </submittedName>
</protein>
<keyword evidence="2" id="KW-1185">Reference proteome</keyword>
<dbReference type="PANTHER" id="PTHR30189">
    <property type="entry name" value="LPS-ASSEMBLY PROTEIN"/>
    <property type="match status" value="1"/>
</dbReference>
<dbReference type="PANTHER" id="PTHR30189:SF1">
    <property type="entry name" value="LPS-ASSEMBLY PROTEIN LPTD"/>
    <property type="match status" value="1"/>
</dbReference>
<dbReference type="GO" id="GO:0043165">
    <property type="term" value="P:Gram-negative-bacterium-type cell outer membrane assembly"/>
    <property type="evidence" value="ECO:0007669"/>
    <property type="project" value="InterPro"/>
</dbReference>
<dbReference type="GO" id="GO:0009279">
    <property type="term" value="C:cell outer membrane"/>
    <property type="evidence" value="ECO:0007669"/>
    <property type="project" value="InterPro"/>
</dbReference>
<comment type="caution">
    <text evidence="1">The sequence shown here is derived from an EMBL/GenBank/DDBJ whole genome shotgun (WGS) entry which is preliminary data.</text>
</comment>
<evidence type="ECO:0000313" key="2">
    <source>
        <dbReference type="Proteomes" id="UP000322876"/>
    </source>
</evidence>
<dbReference type="EMBL" id="VFJB01000005">
    <property type="protein sequence ID" value="KAA0258048.1"/>
    <property type="molecule type" value="Genomic_DNA"/>
</dbReference>
<name>A0A5A8F7V3_9BACT</name>
<dbReference type="Proteomes" id="UP000322876">
    <property type="component" value="Unassembled WGS sequence"/>
</dbReference>
<dbReference type="AlphaFoldDB" id="A0A5A8F7V3"/>